<accession>A0A382UCA0</accession>
<feature type="non-terminal residue" evidence="1">
    <location>
        <position position="269"/>
    </location>
</feature>
<proteinExistence type="predicted"/>
<dbReference type="EMBL" id="UINC01143130">
    <property type="protein sequence ID" value="SVD31873.1"/>
    <property type="molecule type" value="Genomic_DNA"/>
</dbReference>
<sequence length="269" mass="30213">MSDIGQLCFICQSEAAADFWTKYGKCPTVAGQDIEVLVRPKIFRCLSCGFRFTYPSPRPDLLNAAYAAAGTQVWPDDPLNAICRDYPNRIRRICQYALTPSVLDIGCYTGEFLSHFPRDWTKAGIEQSGSAASVAQDRDVRIIGNDFFETPIEPGAYSVITAMNVIEHMPDPGVFIRRAADSLGDGGILVIETGDVHSRYARLMGEYWGYYHLPEHVSFFSREVLVKLMQRSGLEIIENRSDLFFKKPWGVGGRLWHLRELAYAIVSAI</sequence>
<dbReference type="SUPFAM" id="SSF53335">
    <property type="entry name" value="S-adenosyl-L-methionine-dependent methyltransferases"/>
    <property type="match status" value="1"/>
</dbReference>
<evidence type="ECO:0008006" key="2">
    <source>
        <dbReference type="Google" id="ProtNLM"/>
    </source>
</evidence>
<dbReference type="Gene3D" id="3.40.50.150">
    <property type="entry name" value="Vaccinia Virus protein VP39"/>
    <property type="match status" value="1"/>
</dbReference>
<reference evidence="1" key="1">
    <citation type="submission" date="2018-05" db="EMBL/GenBank/DDBJ databases">
        <authorList>
            <person name="Lanie J.A."/>
            <person name="Ng W.-L."/>
            <person name="Kazmierczak K.M."/>
            <person name="Andrzejewski T.M."/>
            <person name="Davidsen T.M."/>
            <person name="Wayne K.J."/>
            <person name="Tettelin H."/>
            <person name="Glass J.I."/>
            <person name="Rusch D."/>
            <person name="Podicherti R."/>
            <person name="Tsui H.-C.T."/>
            <person name="Winkler M.E."/>
        </authorList>
    </citation>
    <scope>NUCLEOTIDE SEQUENCE</scope>
</reference>
<dbReference type="InterPro" id="IPR029063">
    <property type="entry name" value="SAM-dependent_MTases_sf"/>
</dbReference>
<organism evidence="1">
    <name type="scientific">marine metagenome</name>
    <dbReference type="NCBI Taxonomy" id="408172"/>
    <lineage>
        <taxon>unclassified sequences</taxon>
        <taxon>metagenomes</taxon>
        <taxon>ecological metagenomes</taxon>
    </lineage>
</organism>
<dbReference type="CDD" id="cd02440">
    <property type="entry name" value="AdoMet_MTases"/>
    <property type="match status" value="1"/>
</dbReference>
<dbReference type="PANTHER" id="PTHR43861">
    <property type="entry name" value="TRANS-ACONITATE 2-METHYLTRANSFERASE-RELATED"/>
    <property type="match status" value="1"/>
</dbReference>
<dbReference type="Pfam" id="PF13489">
    <property type="entry name" value="Methyltransf_23"/>
    <property type="match status" value="1"/>
</dbReference>
<evidence type="ECO:0000313" key="1">
    <source>
        <dbReference type="EMBL" id="SVD31873.1"/>
    </source>
</evidence>
<protein>
    <recommendedName>
        <fullName evidence="2">Methyltransferase type 11 domain-containing protein</fullName>
    </recommendedName>
</protein>
<gene>
    <name evidence="1" type="ORF">METZ01_LOCUS384727</name>
</gene>
<dbReference type="AlphaFoldDB" id="A0A382UCA0"/>
<name>A0A382UCA0_9ZZZZ</name>